<name>A0ABR2J7F6_9PEZI</name>
<protein>
    <submittedName>
        <fullName evidence="1">Uncharacterized protein</fullName>
    </submittedName>
</protein>
<reference evidence="1 2" key="1">
    <citation type="journal article" date="2024" name="IMA Fungus">
        <title>Apiospora arundinis, a panoply of carbohydrate-active enzymes and secondary metabolites.</title>
        <authorList>
            <person name="Sorensen T."/>
            <person name="Petersen C."/>
            <person name="Muurmann A.T."/>
            <person name="Christiansen J.V."/>
            <person name="Brundto M.L."/>
            <person name="Overgaard C.K."/>
            <person name="Boysen A.T."/>
            <person name="Wollenberg R.D."/>
            <person name="Larsen T.O."/>
            <person name="Sorensen J.L."/>
            <person name="Nielsen K.L."/>
            <person name="Sondergaard T.E."/>
        </authorList>
    </citation>
    <scope>NUCLEOTIDE SEQUENCE [LARGE SCALE GENOMIC DNA]</scope>
    <source>
        <strain evidence="1 2">AAU 773</strain>
    </source>
</reference>
<sequence length="166" mass="17792">MAVTCSYKVPKTPKKHTILSSQRPSIAHNCTAEIDRNSPQPIEMQLATLLATFMAAGASASPIASRQFGEAHGNVDLYSGSTCDPATAVRPNFQFDTGCVTLNETYGAVKFNSVVSRGDLPVGLMVYSKPGCNLFYGVGAIMPKMCSSDYAKGEVRSFHLSFMTPL</sequence>
<organism evidence="1 2">
    <name type="scientific">Apiospora arundinis</name>
    <dbReference type="NCBI Taxonomy" id="335852"/>
    <lineage>
        <taxon>Eukaryota</taxon>
        <taxon>Fungi</taxon>
        <taxon>Dikarya</taxon>
        <taxon>Ascomycota</taxon>
        <taxon>Pezizomycotina</taxon>
        <taxon>Sordariomycetes</taxon>
        <taxon>Xylariomycetidae</taxon>
        <taxon>Amphisphaeriales</taxon>
        <taxon>Apiosporaceae</taxon>
        <taxon>Apiospora</taxon>
    </lineage>
</organism>
<dbReference type="Proteomes" id="UP001390339">
    <property type="component" value="Unassembled WGS sequence"/>
</dbReference>
<comment type="caution">
    <text evidence="1">The sequence shown here is derived from an EMBL/GenBank/DDBJ whole genome shotgun (WGS) entry which is preliminary data.</text>
</comment>
<accession>A0ABR2J7F6</accession>
<keyword evidence="2" id="KW-1185">Reference proteome</keyword>
<proteinExistence type="predicted"/>
<dbReference type="EMBL" id="JAPCWZ010000003">
    <property type="protein sequence ID" value="KAK8873621.1"/>
    <property type="molecule type" value="Genomic_DNA"/>
</dbReference>
<gene>
    <name evidence="1" type="ORF">PGQ11_004135</name>
</gene>
<evidence type="ECO:0000313" key="2">
    <source>
        <dbReference type="Proteomes" id="UP001390339"/>
    </source>
</evidence>
<evidence type="ECO:0000313" key="1">
    <source>
        <dbReference type="EMBL" id="KAK8873621.1"/>
    </source>
</evidence>